<comment type="similarity">
    <text evidence="2">Belongs to the UreD family.</text>
</comment>
<sequence>MTVSAPVPARGPVGAPPPGLAPARQLDLAFAPGADGATRIARRRVSWPWSLPRGFRLEPGLLTVLPQAAAAALLPGDRWETRLEAEPGAAARIISAGATLVHGGGGPSRVGWDIAVGAGARLELLPEPWVLTAGACIAQRLDAVVAETGLLVLFDGFCRQHPGAPAQAGASWRADTVLRRPDGRVILREHQAVDEDGLRALSRLPGGAGAFGAFTILGPAARLSGVRSAFPPGPLPLAEGYAASAELRGGAGLTLRLVSRDGGALVAAKARLGAAIATALDG</sequence>
<dbReference type="HAMAP" id="MF_01384">
    <property type="entry name" value="UreD"/>
    <property type="match status" value="1"/>
</dbReference>
<dbReference type="GO" id="GO:0016151">
    <property type="term" value="F:nickel cation binding"/>
    <property type="evidence" value="ECO:0007669"/>
    <property type="project" value="UniProtKB-UniRule"/>
</dbReference>
<keyword evidence="2" id="KW-0963">Cytoplasm</keyword>
<keyword evidence="1 2" id="KW-0143">Chaperone</keyword>
<keyword evidence="2" id="KW-0996">Nickel insertion</keyword>
<dbReference type="AlphaFoldDB" id="A0A5B8FQS6"/>
<proteinExistence type="inferred from homology"/>
<reference evidence="3 4" key="1">
    <citation type="submission" date="2019-06" db="EMBL/GenBank/DDBJ databases">
        <title>Genome sequence of Rhodobacteraceae bacterium D4M1.</title>
        <authorList>
            <person name="Cao J."/>
        </authorList>
    </citation>
    <scope>NUCLEOTIDE SEQUENCE [LARGE SCALE GENOMIC DNA]</scope>
    <source>
        <strain evidence="3 4">D4M1</strain>
    </source>
</reference>
<comment type="subunit">
    <text evidence="2">UreD, UreF and UreG form a complex that acts as a GTP-hydrolysis-dependent molecular chaperone, activating the urease apoprotein by helping to assemble the nickel containing metallocenter of UreC. The UreE protein probably delivers the nickel.</text>
</comment>
<protein>
    <recommendedName>
        <fullName evidence="2">Urease accessory protein UreD</fullName>
    </recommendedName>
</protein>
<dbReference type="Proteomes" id="UP000305888">
    <property type="component" value="Chromosome"/>
</dbReference>
<dbReference type="RefSeq" id="WP_138578499.1">
    <property type="nucleotide sequence ID" value="NZ_CP040818.1"/>
</dbReference>
<gene>
    <name evidence="2" type="primary">ureD</name>
    <name evidence="3" type="ORF">FDP22_04085</name>
</gene>
<dbReference type="InterPro" id="IPR002669">
    <property type="entry name" value="UreD"/>
</dbReference>
<evidence type="ECO:0000313" key="3">
    <source>
        <dbReference type="EMBL" id="QDL91036.1"/>
    </source>
</evidence>
<dbReference type="EMBL" id="CP040818">
    <property type="protein sequence ID" value="QDL91036.1"/>
    <property type="molecule type" value="Genomic_DNA"/>
</dbReference>
<dbReference type="OrthoDB" id="7855915at2"/>
<evidence type="ECO:0000256" key="1">
    <source>
        <dbReference type="ARBA" id="ARBA00023186"/>
    </source>
</evidence>
<dbReference type="GO" id="GO:0005737">
    <property type="term" value="C:cytoplasm"/>
    <property type="evidence" value="ECO:0007669"/>
    <property type="project" value="UniProtKB-SubCell"/>
</dbReference>
<keyword evidence="4" id="KW-1185">Reference proteome</keyword>
<accession>A0A5B8FQS6</accession>
<organism evidence="3 4">
    <name type="scientific">Paroceanicella profunda</name>
    <dbReference type="NCBI Taxonomy" id="2579971"/>
    <lineage>
        <taxon>Bacteria</taxon>
        <taxon>Pseudomonadati</taxon>
        <taxon>Pseudomonadota</taxon>
        <taxon>Alphaproteobacteria</taxon>
        <taxon>Rhodobacterales</taxon>
        <taxon>Paracoccaceae</taxon>
        <taxon>Paroceanicella</taxon>
    </lineage>
</organism>
<name>A0A5B8FQS6_9RHOB</name>
<comment type="function">
    <text evidence="2">Required for maturation of urease via the functional incorporation of the urease nickel metallocenter.</text>
</comment>
<evidence type="ECO:0000313" key="4">
    <source>
        <dbReference type="Proteomes" id="UP000305888"/>
    </source>
</evidence>
<dbReference type="Pfam" id="PF01774">
    <property type="entry name" value="UreD"/>
    <property type="match status" value="1"/>
</dbReference>
<evidence type="ECO:0000256" key="2">
    <source>
        <dbReference type="HAMAP-Rule" id="MF_01384"/>
    </source>
</evidence>
<dbReference type="KEGG" id="ppru:FDP22_04085"/>
<comment type="subcellular location">
    <subcellularLocation>
        <location evidence="2">Cytoplasm</location>
    </subcellularLocation>
</comment>